<proteinExistence type="predicted"/>
<gene>
    <name evidence="2" type="ORF">B1199_02420</name>
</gene>
<keyword evidence="3" id="KW-1185">Reference proteome</keyword>
<dbReference type="Pfam" id="PF03923">
    <property type="entry name" value="Lipoprotein_16"/>
    <property type="match status" value="1"/>
</dbReference>
<keyword evidence="1" id="KW-0732">Signal</keyword>
<organism evidence="2 3">
    <name type="scientific">Pseudoalteromonas ulvae</name>
    <dbReference type="NCBI Taxonomy" id="107327"/>
    <lineage>
        <taxon>Bacteria</taxon>
        <taxon>Pseudomonadati</taxon>
        <taxon>Pseudomonadota</taxon>
        <taxon>Gammaproteobacteria</taxon>
        <taxon>Alteromonadales</taxon>
        <taxon>Pseudoalteromonadaceae</taxon>
        <taxon>Pseudoalteromonas</taxon>
    </lineage>
</organism>
<dbReference type="AlphaFoldDB" id="A0A244CU61"/>
<comment type="caution">
    <text evidence="2">The sequence shown here is derived from an EMBL/GenBank/DDBJ whole genome shotgun (WGS) entry which is preliminary data.</text>
</comment>
<protein>
    <recommendedName>
        <fullName evidence="4">Lipoprotein</fullName>
    </recommendedName>
</protein>
<feature type="chain" id="PRO_5012128199" description="Lipoprotein" evidence="1">
    <location>
        <begin position="22"/>
        <end position="183"/>
    </location>
</feature>
<evidence type="ECO:0000313" key="3">
    <source>
        <dbReference type="Proteomes" id="UP000194841"/>
    </source>
</evidence>
<reference evidence="2 3" key="1">
    <citation type="submission" date="2017-02" db="EMBL/GenBank/DDBJ databases">
        <title>Pseudoalteromonas ulvae TC14 Genome.</title>
        <authorList>
            <person name="Molmeret M."/>
        </authorList>
    </citation>
    <scope>NUCLEOTIDE SEQUENCE [LARGE SCALE GENOMIC DNA]</scope>
    <source>
        <strain evidence="2">TC14</strain>
    </source>
</reference>
<dbReference type="Proteomes" id="UP000194841">
    <property type="component" value="Unassembled WGS sequence"/>
</dbReference>
<evidence type="ECO:0000313" key="2">
    <source>
        <dbReference type="EMBL" id="OUL59153.1"/>
    </source>
</evidence>
<dbReference type="OrthoDB" id="6311972at2"/>
<name>A0A244CU61_PSEDV</name>
<evidence type="ECO:0000256" key="1">
    <source>
        <dbReference type="SAM" id="SignalP"/>
    </source>
</evidence>
<evidence type="ECO:0008006" key="4">
    <source>
        <dbReference type="Google" id="ProtNLM"/>
    </source>
</evidence>
<feature type="signal peptide" evidence="1">
    <location>
        <begin position="1"/>
        <end position="21"/>
    </location>
</feature>
<dbReference type="InterPro" id="IPR005619">
    <property type="entry name" value="Uncharacterised_YajG"/>
</dbReference>
<dbReference type="PROSITE" id="PS51257">
    <property type="entry name" value="PROKAR_LIPOPROTEIN"/>
    <property type="match status" value="1"/>
</dbReference>
<accession>A0A244CU61</accession>
<dbReference type="EMBL" id="MWPV01000001">
    <property type="protein sequence ID" value="OUL59153.1"/>
    <property type="molecule type" value="Genomic_DNA"/>
</dbReference>
<sequence>MKKVILSLCLLTLAACQSAPSNIIIQPNYTATGNQLIGKQFDVSVRDVRASNSALKVINKDGATTVPSNNLSQSLHKTLIDALKRHGASSDTQTNNQLELKIHQLEAIVKQETLKYRSESVIELELVINQGNRRFAKYYNGNQQSEGPLLHDKARIESDLNTLLEQLISRMVTDQELKQFLQG</sequence>
<dbReference type="RefSeq" id="WP_086742547.1">
    <property type="nucleotide sequence ID" value="NZ_MWPV01000001.1"/>
</dbReference>